<keyword evidence="5" id="KW-1185">Reference proteome</keyword>
<evidence type="ECO:0000256" key="1">
    <source>
        <dbReference type="ARBA" id="ARBA00008635"/>
    </source>
</evidence>
<dbReference type="HOGENOM" id="CLU_1633040_0_0_0"/>
<reference evidence="5" key="1">
    <citation type="submission" date="2011-02" db="EMBL/GenBank/DDBJ databases">
        <title>The complete genome of Planctomyces brasiliensis DSM 5305.</title>
        <authorList>
            <person name="Lucas S."/>
            <person name="Copeland A."/>
            <person name="Lapidus A."/>
            <person name="Bruce D."/>
            <person name="Goodwin L."/>
            <person name="Pitluck S."/>
            <person name="Kyrpides N."/>
            <person name="Mavromatis K."/>
            <person name="Pagani I."/>
            <person name="Ivanova N."/>
            <person name="Ovchinnikova G."/>
            <person name="Lu M."/>
            <person name="Detter J.C."/>
            <person name="Han C."/>
            <person name="Land M."/>
            <person name="Hauser L."/>
            <person name="Markowitz V."/>
            <person name="Cheng J.-F."/>
            <person name="Hugenholtz P."/>
            <person name="Woyke T."/>
            <person name="Wu D."/>
            <person name="Tindall B."/>
            <person name="Pomrenke H.G."/>
            <person name="Brambilla E."/>
            <person name="Klenk H.-P."/>
            <person name="Eisen J.A."/>
        </authorList>
    </citation>
    <scope>NUCLEOTIDE SEQUENCE [LARGE SCALE GENOMIC DNA]</scope>
    <source>
        <strain evidence="5">ATCC 49424 / DSM 5305 / JCM 21570 / NBRC 103401 / IFAM 1448</strain>
    </source>
</reference>
<sequence>MSLASQFLPEFDEEMASTRRVLERLPDDKVNWKAHPRSNSIGWVAGHMSEIPGWTIDIINRYEMDAADEDQPRPDQTRQFYLELFDKNVHNAREALLNTDDAHLEQQWTFYWQKQEVFRMPRIDVLRKWVLRHIIHHRGHMCVYYRLNDIPVPGMYGPSADDAGV</sequence>
<name>F0SRA2_RUBBR</name>
<dbReference type="AlphaFoldDB" id="F0SRA2"/>
<feature type="binding site" evidence="3">
    <location>
        <position position="137"/>
    </location>
    <ligand>
        <name>a divalent metal cation</name>
        <dbReference type="ChEBI" id="CHEBI:60240"/>
    </ligand>
</feature>
<proteinExistence type="inferred from homology"/>
<keyword evidence="2 3" id="KW-0479">Metal-binding</keyword>
<dbReference type="KEGG" id="pbs:Plabr_4782"/>
<feature type="binding site" evidence="3">
    <location>
        <position position="47"/>
    </location>
    <ligand>
        <name>a divalent metal cation</name>
        <dbReference type="ChEBI" id="CHEBI:60240"/>
    </ligand>
</feature>
<accession>F0SRA2</accession>
<protein>
    <submittedName>
        <fullName evidence="4">DinB family protein</fullName>
    </submittedName>
</protein>
<evidence type="ECO:0000313" key="4">
    <source>
        <dbReference type="EMBL" id="ADY62353.1"/>
    </source>
</evidence>
<organism evidence="4 5">
    <name type="scientific">Rubinisphaera brasiliensis (strain ATCC 49424 / DSM 5305 / JCM 21570 / IAM 15109 / NBRC 103401 / IFAM 1448)</name>
    <name type="common">Planctomyces brasiliensis</name>
    <dbReference type="NCBI Taxonomy" id="756272"/>
    <lineage>
        <taxon>Bacteria</taxon>
        <taxon>Pseudomonadati</taxon>
        <taxon>Planctomycetota</taxon>
        <taxon>Planctomycetia</taxon>
        <taxon>Planctomycetales</taxon>
        <taxon>Planctomycetaceae</taxon>
        <taxon>Rubinisphaera</taxon>
    </lineage>
</organism>
<dbReference type="Proteomes" id="UP000006860">
    <property type="component" value="Chromosome"/>
</dbReference>
<dbReference type="SUPFAM" id="SSF109854">
    <property type="entry name" value="DinB/YfiT-like putative metalloenzymes"/>
    <property type="match status" value="1"/>
</dbReference>
<evidence type="ECO:0000256" key="2">
    <source>
        <dbReference type="ARBA" id="ARBA00022723"/>
    </source>
</evidence>
<dbReference type="RefSeq" id="WP_013631057.1">
    <property type="nucleotide sequence ID" value="NC_015174.1"/>
</dbReference>
<dbReference type="InterPro" id="IPR007837">
    <property type="entry name" value="DinB"/>
</dbReference>
<dbReference type="InterPro" id="IPR034660">
    <property type="entry name" value="DinB/YfiT-like"/>
</dbReference>
<dbReference type="Gene3D" id="1.20.120.450">
    <property type="entry name" value="dinb family like domain"/>
    <property type="match status" value="1"/>
</dbReference>
<dbReference type="EMBL" id="CP002546">
    <property type="protein sequence ID" value="ADY62353.1"/>
    <property type="molecule type" value="Genomic_DNA"/>
</dbReference>
<evidence type="ECO:0000256" key="3">
    <source>
        <dbReference type="PIRSR" id="PIRSR607837-1"/>
    </source>
</evidence>
<evidence type="ECO:0000313" key="5">
    <source>
        <dbReference type="Proteomes" id="UP000006860"/>
    </source>
</evidence>
<comment type="similarity">
    <text evidence="1">Belongs to the DinB family.</text>
</comment>
<dbReference type="STRING" id="756272.Plabr_4782"/>
<dbReference type="Pfam" id="PF05163">
    <property type="entry name" value="DinB"/>
    <property type="match status" value="1"/>
</dbReference>
<dbReference type="OrthoDB" id="119432at2"/>
<dbReference type="eggNOG" id="COG2318">
    <property type="taxonomic scope" value="Bacteria"/>
</dbReference>
<dbReference type="GO" id="GO:0046872">
    <property type="term" value="F:metal ion binding"/>
    <property type="evidence" value="ECO:0007669"/>
    <property type="project" value="UniProtKB-KW"/>
</dbReference>
<feature type="binding site" evidence="3">
    <location>
        <position position="133"/>
    </location>
    <ligand>
        <name>a divalent metal cation</name>
        <dbReference type="ChEBI" id="CHEBI:60240"/>
    </ligand>
</feature>
<gene>
    <name evidence="4" type="ordered locus">Plabr_4782</name>
</gene>